<comment type="function">
    <text evidence="6">Participates in DNA repair and in chromosomal DNA replication.</text>
</comment>
<evidence type="ECO:0000313" key="9">
    <source>
        <dbReference type="Proteomes" id="UP000789706"/>
    </source>
</evidence>
<dbReference type="Gene3D" id="3.60.21.50">
    <property type="match status" value="1"/>
</dbReference>
<comment type="subcellular location">
    <subcellularLocation>
        <location evidence="1 6">Nucleus</location>
    </subcellularLocation>
</comment>
<reference evidence="8" key="1">
    <citation type="submission" date="2021-06" db="EMBL/GenBank/DDBJ databases">
        <authorList>
            <person name="Kallberg Y."/>
            <person name="Tangrot J."/>
            <person name="Rosling A."/>
        </authorList>
    </citation>
    <scope>NUCLEOTIDE SEQUENCE</scope>
    <source>
        <strain evidence="8">AZ414A</strain>
    </source>
</reference>
<dbReference type="GO" id="GO:0042276">
    <property type="term" value="P:error-prone translesion synthesis"/>
    <property type="evidence" value="ECO:0007669"/>
    <property type="project" value="TreeGrafter"/>
</dbReference>
<evidence type="ECO:0000256" key="6">
    <source>
        <dbReference type="PIRNR" id="PIRNR000799"/>
    </source>
</evidence>
<dbReference type="OrthoDB" id="10254730at2759"/>
<dbReference type="Pfam" id="PF04042">
    <property type="entry name" value="DNA_pol_E_B"/>
    <property type="match status" value="1"/>
</dbReference>
<dbReference type="PANTHER" id="PTHR12708:SF0">
    <property type="entry name" value="DNA POLYMERASE EPSILON SUBUNIT 2"/>
    <property type="match status" value="1"/>
</dbReference>
<proteinExistence type="inferred from homology"/>
<keyword evidence="9" id="KW-1185">Reference proteome</keyword>
<evidence type="ECO:0000256" key="4">
    <source>
        <dbReference type="ARBA" id="ARBA00023125"/>
    </source>
</evidence>
<dbReference type="Proteomes" id="UP000789706">
    <property type="component" value="Unassembled WGS sequence"/>
</dbReference>
<dbReference type="InterPro" id="IPR007185">
    <property type="entry name" value="DNA_pol_a/d/e_bsu"/>
</dbReference>
<dbReference type="GO" id="GO:0008622">
    <property type="term" value="C:epsilon DNA polymerase complex"/>
    <property type="evidence" value="ECO:0007669"/>
    <property type="project" value="UniProtKB-UniRule"/>
</dbReference>
<organism evidence="8 9">
    <name type="scientific">Diversispora eburnea</name>
    <dbReference type="NCBI Taxonomy" id="1213867"/>
    <lineage>
        <taxon>Eukaryota</taxon>
        <taxon>Fungi</taxon>
        <taxon>Fungi incertae sedis</taxon>
        <taxon>Mucoromycota</taxon>
        <taxon>Glomeromycotina</taxon>
        <taxon>Glomeromycetes</taxon>
        <taxon>Diversisporales</taxon>
        <taxon>Diversisporaceae</taxon>
        <taxon>Diversispora</taxon>
    </lineage>
</organism>
<keyword evidence="3 6" id="KW-0235">DNA replication</keyword>
<evidence type="ECO:0000313" key="8">
    <source>
        <dbReference type="EMBL" id="CAG8450848.1"/>
    </source>
</evidence>
<dbReference type="AlphaFoldDB" id="A0A9N8VGY3"/>
<comment type="caution">
    <text evidence="8">The sequence shown here is derived from an EMBL/GenBank/DDBJ whole genome shotgun (WGS) entry which is preliminary data.</text>
</comment>
<keyword evidence="5 6" id="KW-0539">Nucleus</keyword>
<feature type="domain" description="DNA polymerase alpha/delta/epsilon subunit B" evidence="7">
    <location>
        <begin position="286"/>
        <end position="492"/>
    </location>
</feature>
<gene>
    <name evidence="8" type="ORF">DEBURN_LOCUS2125</name>
</gene>
<evidence type="ECO:0000256" key="3">
    <source>
        <dbReference type="ARBA" id="ARBA00022705"/>
    </source>
</evidence>
<sequence>MSLKPIILQQFCFVYKLIIQHDSISFLEENISEFVRKKRSSQEELINLISDIAKEYINNNEHNSFVELEKLKTVYHNLSCLENIENVKTVLVNNDLTIDDMDPNEFLRVVNAFDMPNWNYSNEKKGKLNPLKKINPSKGCINIERFDLVYQRLKRWPGYLKQTTSFNKIDNKLPTIKDLRGRTGQMFNIFGMLTLSKEGIYCLEDKDDILKLDLSECVSNFVIVKGQYCDGQIFKVVNMENPPLECADDTRREFGRIDFLGVSASREDREDEMIKKCEISWKHLFFAIISDVWLDKPETLKNLRKMLRGYQRVKIFPFVFIFIGNFLSESFLYSDECSVKYRAAFDKLGALIAEFPSIAKSSHFIFVPGNNDFNFNGILPQRQISDLYTARLRRKLPNSVFASNPCRIKYCSQELVVFREDIIYKFKRYSVEPSKLQNDQDSLEKKVIKNLLQQSHLNPLSSSLNSIAWDYDHTLRLYPVPDVLILADKYQNYSGFSSSGYKWMVYYPALKKSELW</sequence>
<keyword evidence="4 6" id="KW-0238">DNA-binding</keyword>
<evidence type="ECO:0000256" key="2">
    <source>
        <dbReference type="ARBA" id="ARBA00009560"/>
    </source>
</evidence>
<dbReference type="GO" id="GO:0003677">
    <property type="term" value="F:DNA binding"/>
    <property type="evidence" value="ECO:0007669"/>
    <property type="project" value="UniProtKB-UniRule"/>
</dbReference>
<dbReference type="PIRSF" id="PIRSF000799">
    <property type="entry name" value="DNA_pol_eps_2"/>
    <property type="match status" value="1"/>
</dbReference>
<dbReference type="InterPro" id="IPR016266">
    <property type="entry name" value="POLE2"/>
</dbReference>
<evidence type="ECO:0000259" key="7">
    <source>
        <dbReference type="Pfam" id="PF04042"/>
    </source>
</evidence>
<evidence type="ECO:0000256" key="1">
    <source>
        <dbReference type="ARBA" id="ARBA00004123"/>
    </source>
</evidence>
<name>A0A9N8VGY3_9GLOM</name>
<dbReference type="EMBL" id="CAJVPK010000110">
    <property type="protein sequence ID" value="CAG8450848.1"/>
    <property type="molecule type" value="Genomic_DNA"/>
</dbReference>
<dbReference type="GO" id="GO:0006261">
    <property type="term" value="P:DNA-templated DNA replication"/>
    <property type="evidence" value="ECO:0007669"/>
    <property type="project" value="InterPro"/>
</dbReference>
<protein>
    <recommendedName>
        <fullName evidence="6">DNA polymerase epsilon subunit</fullName>
    </recommendedName>
    <alternativeName>
        <fullName evidence="6">DNA polymerase II subunit 2</fullName>
    </alternativeName>
</protein>
<comment type="similarity">
    <text evidence="2 6">Belongs to the DNA polymerase epsilon subunit B family.</text>
</comment>
<evidence type="ECO:0000256" key="5">
    <source>
        <dbReference type="ARBA" id="ARBA00023242"/>
    </source>
</evidence>
<accession>A0A9N8VGY3</accession>
<dbReference type="PANTHER" id="PTHR12708">
    <property type="entry name" value="DNA POLYMERASE EPSILON SUBUNIT B"/>
    <property type="match status" value="1"/>
</dbReference>